<dbReference type="EMBL" id="LAZR01010462">
    <property type="protein sequence ID" value="KKM66805.1"/>
    <property type="molecule type" value="Genomic_DNA"/>
</dbReference>
<accession>A0A0F9LR19</accession>
<comment type="caution">
    <text evidence="1">The sequence shown here is derived from an EMBL/GenBank/DDBJ whole genome shotgun (WGS) entry which is preliminary data.</text>
</comment>
<organism evidence="1">
    <name type="scientific">marine sediment metagenome</name>
    <dbReference type="NCBI Taxonomy" id="412755"/>
    <lineage>
        <taxon>unclassified sequences</taxon>
        <taxon>metagenomes</taxon>
        <taxon>ecological metagenomes</taxon>
    </lineage>
</organism>
<name>A0A0F9LR19_9ZZZZ</name>
<dbReference type="AlphaFoldDB" id="A0A0F9LR19"/>
<sequence length="223" mass="24223">MAQIFAVEQRGIGKPDYTREISSGRGRPGLSLKQNQSIISFALLSTDEVVHPYVIPWVKDRIAIDGSSHLYNVATALATPYTLPAGYTLSLLQMGFGADEDFKVLLYYDTLLVAMPCTPTPGGGFLYSSTVVPIDTVTLDPTAASSHLIDFVVKNKGQGPLTGGFTIVCILEAIGTPPLPNTKDCQCPFCSNIQNVKVGTTEIICDKCGRKYYVQDFSQVREF</sequence>
<evidence type="ECO:0000313" key="1">
    <source>
        <dbReference type="EMBL" id="KKM66805.1"/>
    </source>
</evidence>
<reference evidence="1" key="1">
    <citation type="journal article" date="2015" name="Nature">
        <title>Complex archaea that bridge the gap between prokaryotes and eukaryotes.</title>
        <authorList>
            <person name="Spang A."/>
            <person name="Saw J.H."/>
            <person name="Jorgensen S.L."/>
            <person name="Zaremba-Niedzwiedzka K."/>
            <person name="Martijn J."/>
            <person name="Lind A.E."/>
            <person name="van Eijk R."/>
            <person name="Schleper C."/>
            <person name="Guy L."/>
            <person name="Ettema T.J."/>
        </authorList>
    </citation>
    <scope>NUCLEOTIDE SEQUENCE</scope>
</reference>
<protein>
    <submittedName>
        <fullName evidence="1">Uncharacterized protein</fullName>
    </submittedName>
</protein>
<gene>
    <name evidence="1" type="ORF">LCGC14_1477490</name>
</gene>
<proteinExistence type="predicted"/>